<accession>A0A9P2G8U6</accession>
<sequence>MTLSIKNKKEFKNYVVNSLVERFNFSREAANLLVGENRVIEDIENNPEKAMNFDAEFIAEKLVAKTKLN</sequence>
<protein>
    <submittedName>
        <fullName evidence="1">Uncharacterized protein</fullName>
    </submittedName>
</protein>
<dbReference type="Proteomes" id="UP000006160">
    <property type="component" value="Unassembled WGS sequence"/>
</dbReference>
<reference evidence="1 2" key="1">
    <citation type="submission" date="2009-10" db="EMBL/GenBank/DDBJ databases">
        <authorList>
            <person name="Shrivastava S."/>
            <person name="Brinkac L.B."/>
            <person name="Brown J.L."/>
            <person name="Bruce D.B."/>
            <person name="Detter C."/>
            <person name="Green L.D."/>
            <person name="Munk C.A."/>
            <person name="Rogers Y.C."/>
            <person name="Tapia R."/>
            <person name="Saunders E.S."/>
            <person name="Sims D.R."/>
            <person name="Smith L.A."/>
            <person name="Smith T.J."/>
            <person name="Sutton G."/>
            <person name="Brettin T."/>
        </authorList>
    </citation>
    <scope>NUCLEOTIDE SEQUENCE [LARGE SCALE GENOMIC DNA]</scope>
    <source>
        <strain evidence="2">D str. 1873</strain>
    </source>
</reference>
<dbReference type="AlphaFoldDB" id="A0A9P2G8U6"/>
<evidence type="ECO:0000313" key="2">
    <source>
        <dbReference type="Proteomes" id="UP000006160"/>
    </source>
</evidence>
<name>A0A9P2G8U6_CLOBO</name>
<gene>
    <name evidence="1" type="ORF">CLG_B0509</name>
</gene>
<comment type="caution">
    <text evidence="1">The sequence shown here is derived from an EMBL/GenBank/DDBJ whole genome shotgun (WGS) entry which is preliminary data.</text>
</comment>
<dbReference type="RefSeq" id="WP_004443490.1">
    <property type="nucleotide sequence ID" value="NZ_ACSJ01000001.1"/>
</dbReference>
<dbReference type="EMBL" id="ACSJ01000001">
    <property type="protein sequence ID" value="EES92073.1"/>
    <property type="molecule type" value="Genomic_DNA"/>
</dbReference>
<evidence type="ECO:0000313" key="1">
    <source>
        <dbReference type="EMBL" id="EES92073.1"/>
    </source>
</evidence>
<organism evidence="1 2">
    <name type="scientific">Clostridium botulinum D str. 1873</name>
    <dbReference type="NCBI Taxonomy" id="592027"/>
    <lineage>
        <taxon>Bacteria</taxon>
        <taxon>Bacillati</taxon>
        <taxon>Bacillota</taxon>
        <taxon>Clostridia</taxon>
        <taxon>Eubacteriales</taxon>
        <taxon>Clostridiaceae</taxon>
        <taxon>Clostridium</taxon>
    </lineage>
</organism>
<proteinExistence type="predicted"/>